<sequence length="300" mass="35108">MSISFAIAKHLYPLPECPPRRTKELQVIALGLPRSGTESLHKALLELGYSRVSHGFDWHFNNIQSSPLYYELAILRSQNRLPDRETLRTKYFDRILADYEATTDIPTVWFAEELLLAYPNAKVVLNRRQDVTAWKKSFEGSVLPMMRSWSYWFYSWFQAETYWVVALTLWLHGKVLFRNDFEQEAERAYVEHYERLEEVLRSEQREFLRWGVEDGWYVAKPALAAFEDSLLIMHREPLCKFIGKPVPNMPFPNGNIASEFGPKLMTVDEERFRRARRNAVKVGAVFAAVVGVGMYGLMWR</sequence>
<keyword evidence="1" id="KW-0472">Membrane</keyword>
<dbReference type="PANTHER" id="PTHR36978">
    <property type="entry name" value="P-LOOP CONTAINING NUCLEOTIDE TRIPHOSPHATE HYDROLASE"/>
    <property type="match status" value="1"/>
</dbReference>
<dbReference type="PANTHER" id="PTHR36978:SF4">
    <property type="entry name" value="P-LOOP CONTAINING NUCLEOSIDE TRIPHOSPHATE HYDROLASE PROTEIN"/>
    <property type="match status" value="1"/>
</dbReference>
<keyword evidence="1" id="KW-0812">Transmembrane</keyword>
<dbReference type="Gene3D" id="3.40.50.300">
    <property type="entry name" value="P-loop containing nucleotide triphosphate hydrolases"/>
    <property type="match status" value="1"/>
</dbReference>
<feature type="transmembrane region" description="Helical" evidence="1">
    <location>
        <begin position="279"/>
        <end position="298"/>
    </location>
</feature>
<evidence type="ECO:0008006" key="4">
    <source>
        <dbReference type="Google" id="ProtNLM"/>
    </source>
</evidence>
<dbReference type="Pfam" id="PF17784">
    <property type="entry name" value="Sulfotransfer_4"/>
    <property type="match status" value="2"/>
</dbReference>
<organism evidence="2 3">
    <name type="scientific">Hortaea werneckii</name>
    <name type="common">Black yeast</name>
    <name type="synonym">Cladosporium werneckii</name>
    <dbReference type="NCBI Taxonomy" id="91943"/>
    <lineage>
        <taxon>Eukaryota</taxon>
        <taxon>Fungi</taxon>
        <taxon>Dikarya</taxon>
        <taxon>Ascomycota</taxon>
        <taxon>Pezizomycotina</taxon>
        <taxon>Dothideomycetes</taxon>
        <taxon>Dothideomycetidae</taxon>
        <taxon>Mycosphaerellales</taxon>
        <taxon>Teratosphaeriaceae</taxon>
        <taxon>Hortaea</taxon>
    </lineage>
</organism>
<evidence type="ECO:0000313" key="2">
    <source>
        <dbReference type="EMBL" id="RMY66430.1"/>
    </source>
</evidence>
<accession>A0A3M7DQK5</accession>
<keyword evidence="1" id="KW-1133">Transmembrane helix</keyword>
<dbReference type="EMBL" id="QWIP01000310">
    <property type="protein sequence ID" value="RMY66430.1"/>
    <property type="molecule type" value="Genomic_DNA"/>
</dbReference>
<name>A0A3M7DQK5_HORWE</name>
<dbReference type="SUPFAM" id="SSF52540">
    <property type="entry name" value="P-loop containing nucleoside triphosphate hydrolases"/>
    <property type="match status" value="1"/>
</dbReference>
<comment type="caution">
    <text evidence="2">The sequence shown here is derived from an EMBL/GenBank/DDBJ whole genome shotgun (WGS) entry which is preliminary data.</text>
</comment>
<proteinExistence type="predicted"/>
<dbReference type="InterPro" id="IPR040632">
    <property type="entry name" value="Sulfotransfer_4"/>
</dbReference>
<evidence type="ECO:0000313" key="3">
    <source>
        <dbReference type="Proteomes" id="UP000269276"/>
    </source>
</evidence>
<protein>
    <recommendedName>
        <fullName evidence="4">Sulfotransferase domain-containing protein</fullName>
    </recommendedName>
</protein>
<dbReference type="AlphaFoldDB" id="A0A3M7DQK5"/>
<dbReference type="OrthoDB" id="408152at2759"/>
<gene>
    <name evidence="2" type="ORF">D0863_08435</name>
</gene>
<dbReference type="InterPro" id="IPR027417">
    <property type="entry name" value="P-loop_NTPase"/>
</dbReference>
<dbReference type="Proteomes" id="UP000269276">
    <property type="component" value="Unassembled WGS sequence"/>
</dbReference>
<reference evidence="2 3" key="1">
    <citation type="journal article" date="2018" name="BMC Genomics">
        <title>Genomic evidence for intraspecific hybridization in a clonal and extremely halotolerant yeast.</title>
        <authorList>
            <person name="Gostincar C."/>
            <person name="Stajich J.E."/>
            <person name="Zupancic J."/>
            <person name="Zalar P."/>
            <person name="Gunde-Cimerman N."/>
        </authorList>
    </citation>
    <scope>NUCLEOTIDE SEQUENCE [LARGE SCALE GENOMIC DNA]</scope>
    <source>
        <strain evidence="2 3">EXF-2682</strain>
    </source>
</reference>
<evidence type="ECO:0000256" key="1">
    <source>
        <dbReference type="SAM" id="Phobius"/>
    </source>
</evidence>
<dbReference type="VEuPathDB" id="FungiDB:BTJ68_02511"/>
<feature type="transmembrane region" description="Helical" evidence="1">
    <location>
        <begin position="151"/>
        <end position="171"/>
    </location>
</feature>